<organism evidence="1 2">
    <name type="scientific">Pristionchus pacificus</name>
    <name type="common">Parasitic nematode worm</name>
    <dbReference type="NCBI Taxonomy" id="54126"/>
    <lineage>
        <taxon>Eukaryota</taxon>
        <taxon>Metazoa</taxon>
        <taxon>Ecdysozoa</taxon>
        <taxon>Nematoda</taxon>
        <taxon>Chromadorea</taxon>
        <taxon>Rhabditida</taxon>
        <taxon>Rhabditina</taxon>
        <taxon>Diplogasteromorpha</taxon>
        <taxon>Diplogasteroidea</taxon>
        <taxon>Neodiplogasteridae</taxon>
        <taxon>Pristionchus</taxon>
    </lineage>
</organism>
<evidence type="ECO:0000313" key="1">
    <source>
        <dbReference type="EnsemblMetazoa" id="PPA08012.1"/>
    </source>
</evidence>
<gene>
    <name evidence="1" type="primary">WBGene00097566</name>
</gene>
<sequence length="163" mass="16687">MLRSLLLLTALAGTALCLTCSTSATVSNGVMNFNGNTTIPNVNGTASNTTTINLGTVSCPATLDRCMSFTPTNLSDVVVLNGVALQPNYTSPLAVFRTATVNGLVCASQADCVKMKSINSTSCLNSAVSCCCTGDLCTTKAAPSQYLMGSVVMMMAASLVYAS</sequence>
<dbReference type="AlphaFoldDB" id="A0A2A6CY66"/>
<dbReference type="Proteomes" id="UP000005239">
    <property type="component" value="Unassembled WGS sequence"/>
</dbReference>
<dbReference type="EnsemblMetazoa" id="PPA08012.1">
    <property type="protein sequence ID" value="PPA08012.1"/>
    <property type="gene ID" value="WBGene00097566"/>
</dbReference>
<reference evidence="2" key="1">
    <citation type="journal article" date="2008" name="Nat. Genet.">
        <title>The Pristionchus pacificus genome provides a unique perspective on nematode lifestyle and parasitism.</title>
        <authorList>
            <person name="Dieterich C."/>
            <person name="Clifton S.W."/>
            <person name="Schuster L.N."/>
            <person name="Chinwalla A."/>
            <person name="Delehaunty K."/>
            <person name="Dinkelacker I."/>
            <person name="Fulton L."/>
            <person name="Fulton R."/>
            <person name="Godfrey J."/>
            <person name="Minx P."/>
            <person name="Mitreva M."/>
            <person name="Roeseler W."/>
            <person name="Tian H."/>
            <person name="Witte H."/>
            <person name="Yang S.P."/>
            <person name="Wilson R.K."/>
            <person name="Sommer R.J."/>
        </authorList>
    </citation>
    <scope>NUCLEOTIDE SEQUENCE [LARGE SCALE GENOMIC DNA]</scope>
    <source>
        <strain evidence="2">PS312</strain>
    </source>
</reference>
<name>A0A2A6CY66_PRIPA</name>
<proteinExistence type="predicted"/>
<keyword evidence="2" id="KW-1185">Reference proteome</keyword>
<evidence type="ECO:0000313" key="2">
    <source>
        <dbReference type="Proteomes" id="UP000005239"/>
    </source>
</evidence>
<accession>A0A8R1U8W2</accession>
<protein>
    <submittedName>
        <fullName evidence="1">Uncharacterized protein</fullName>
    </submittedName>
</protein>
<reference evidence="1" key="2">
    <citation type="submission" date="2022-06" db="UniProtKB">
        <authorList>
            <consortium name="EnsemblMetazoa"/>
        </authorList>
    </citation>
    <scope>IDENTIFICATION</scope>
    <source>
        <strain evidence="1">PS312</strain>
    </source>
</reference>
<accession>A0A2A6CY66</accession>